<dbReference type="Pfam" id="PF01931">
    <property type="entry name" value="NTPase_I-T"/>
    <property type="match status" value="1"/>
</dbReference>
<dbReference type="EMBL" id="JBHSAV010000017">
    <property type="protein sequence ID" value="MFC3975935.1"/>
    <property type="molecule type" value="Genomic_DNA"/>
</dbReference>
<comment type="catalytic activity">
    <reaction evidence="8 10">
        <text>ITP + H2O = IDP + phosphate + H(+)</text>
        <dbReference type="Rhea" id="RHEA:28330"/>
        <dbReference type="ChEBI" id="CHEBI:15377"/>
        <dbReference type="ChEBI" id="CHEBI:15378"/>
        <dbReference type="ChEBI" id="CHEBI:43474"/>
        <dbReference type="ChEBI" id="CHEBI:58280"/>
        <dbReference type="ChEBI" id="CHEBI:61402"/>
        <dbReference type="EC" id="3.6.1.73"/>
    </reaction>
</comment>
<dbReference type="InterPro" id="IPR002786">
    <property type="entry name" value="Non_canon_purine_NTPase"/>
</dbReference>
<dbReference type="EC" id="3.6.1.73" evidence="10"/>
<feature type="binding site" evidence="10">
    <location>
        <begin position="82"/>
        <end position="83"/>
    </location>
    <ligand>
        <name>substrate</name>
    </ligand>
</feature>
<keyword evidence="6 10" id="KW-0546">Nucleotide metabolism</keyword>
<evidence type="ECO:0000256" key="4">
    <source>
        <dbReference type="ARBA" id="ARBA00022801"/>
    </source>
</evidence>
<comment type="subunit">
    <text evidence="10">Homodimer.</text>
</comment>
<evidence type="ECO:0000256" key="3">
    <source>
        <dbReference type="ARBA" id="ARBA00022741"/>
    </source>
</evidence>
<evidence type="ECO:0000256" key="2">
    <source>
        <dbReference type="ARBA" id="ARBA00022723"/>
    </source>
</evidence>
<feature type="domain" description="Non-canonical purine NTP phosphatase/PRRC1" evidence="11">
    <location>
        <begin position="21"/>
        <end position="186"/>
    </location>
</feature>
<keyword evidence="3 10" id="KW-0547">Nucleotide-binding</keyword>
<organism evidence="12 13">
    <name type="scientific">Belliella kenyensis</name>
    <dbReference type="NCBI Taxonomy" id="1472724"/>
    <lineage>
        <taxon>Bacteria</taxon>
        <taxon>Pseudomonadati</taxon>
        <taxon>Bacteroidota</taxon>
        <taxon>Cytophagia</taxon>
        <taxon>Cytophagales</taxon>
        <taxon>Cyclobacteriaceae</taxon>
        <taxon>Belliella</taxon>
    </lineage>
</organism>
<comment type="cofactor">
    <cofactor evidence="10">
        <name>Mg(2+)</name>
        <dbReference type="ChEBI" id="CHEBI:18420"/>
    </cofactor>
    <cofactor evidence="10">
        <name>Mn(2+)</name>
        <dbReference type="ChEBI" id="CHEBI:29035"/>
    </cofactor>
    <text evidence="10">Binds 1 divalent metal cation per subunit; can use either Mg(2+) or Mn(2+).</text>
</comment>
<accession>A0ABV8EK87</accession>
<evidence type="ECO:0000313" key="12">
    <source>
        <dbReference type="EMBL" id="MFC3975935.1"/>
    </source>
</evidence>
<comment type="function">
    <text evidence="10">Phosphatase that hydrolyzes non-canonical purine nucleotides such as XTP and ITP to their respective diphosphate derivatives. Probably excludes non-canonical purines from DNA/RNA precursor pool, thus preventing their incorporation into DNA/RNA and avoiding chromosomal lesions.</text>
</comment>
<evidence type="ECO:0000256" key="8">
    <source>
        <dbReference type="ARBA" id="ARBA00048174"/>
    </source>
</evidence>
<keyword evidence="7 10" id="KW-0464">Manganese</keyword>
<comment type="caution">
    <text evidence="10">Lacks conserved residue(s) required for the propagation of feature annotation.</text>
</comment>
<dbReference type="InterPro" id="IPR050299">
    <property type="entry name" value="YjjX_NTPase"/>
</dbReference>
<comment type="caution">
    <text evidence="12">The sequence shown here is derived from an EMBL/GenBank/DDBJ whole genome shotgun (WGS) entry which is preliminary data.</text>
</comment>
<sequence length="192" mass="21061">MAFPKRKNIKEEQRQLLVIVGSKNPVKISGTDLAFHQAFEKDAFLVEGLNVSSEVGDQPIGSEQTYLGAFNRAKNSKLVFPEADYWVGIEGGVEEDAAGEMSAFAWVVVIDREDKVGKARTASFYLPKVIVDLIKGGMELGDADDQVFNRENSKQGNGAVGILTNGAVNRKEYYSQALVLALIPFINKSIYI</sequence>
<dbReference type="GO" id="GO:0016787">
    <property type="term" value="F:hydrolase activity"/>
    <property type="evidence" value="ECO:0007669"/>
    <property type="project" value="UniProtKB-KW"/>
</dbReference>
<keyword evidence="13" id="KW-1185">Reference proteome</keyword>
<evidence type="ECO:0000256" key="10">
    <source>
        <dbReference type="HAMAP-Rule" id="MF_00648"/>
    </source>
</evidence>
<dbReference type="HAMAP" id="MF_00648">
    <property type="entry name" value="Non_canon_purine_NTPase_YjjX"/>
    <property type="match status" value="1"/>
</dbReference>
<dbReference type="InterPro" id="IPR029001">
    <property type="entry name" value="ITPase-like_fam"/>
</dbReference>
<keyword evidence="5 10" id="KW-0460">Magnesium</keyword>
<dbReference type="Gene3D" id="3.90.950.10">
    <property type="match status" value="1"/>
</dbReference>
<dbReference type="NCBIfam" id="NF003459">
    <property type="entry name" value="PRK05074.1"/>
    <property type="match status" value="1"/>
</dbReference>
<dbReference type="Proteomes" id="UP001595766">
    <property type="component" value="Unassembled WGS sequence"/>
</dbReference>
<evidence type="ECO:0000313" key="13">
    <source>
        <dbReference type="Proteomes" id="UP001595766"/>
    </source>
</evidence>
<dbReference type="SUPFAM" id="SSF52972">
    <property type="entry name" value="ITPase-like"/>
    <property type="match status" value="1"/>
</dbReference>
<comment type="similarity">
    <text evidence="10">Belongs to the YjjX NTPase family.</text>
</comment>
<reference evidence="13" key="1">
    <citation type="journal article" date="2019" name="Int. J. Syst. Evol. Microbiol.">
        <title>The Global Catalogue of Microorganisms (GCM) 10K type strain sequencing project: providing services to taxonomists for standard genome sequencing and annotation.</title>
        <authorList>
            <consortium name="The Broad Institute Genomics Platform"/>
            <consortium name="The Broad Institute Genome Sequencing Center for Infectious Disease"/>
            <person name="Wu L."/>
            <person name="Ma J."/>
        </authorList>
    </citation>
    <scope>NUCLEOTIDE SEQUENCE [LARGE SCALE GENOMIC DNA]</scope>
    <source>
        <strain evidence="13">CECT 8551</strain>
    </source>
</reference>
<comment type="catalytic activity">
    <reaction evidence="9 10">
        <text>XTP + H2O = XDP + phosphate + H(+)</text>
        <dbReference type="Rhea" id="RHEA:28406"/>
        <dbReference type="ChEBI" id="CHEBI:15377"/>
        <dbReference type="ChEBI" id="CHEBI:15378"/>
        <dbReference type="ChEBI" id="CHEBI:43474"/>
        <dbReference type="ChEBI" id="CHEBI:59884"/>
        <dbReference type="ChEBI" id="CHEBI:61314"/>
        <dbReference type="EC" id="3.6.1.73"/>
    </reaction>
</comment>
<feature type="binding site" evidence="10">
    <location>
        <position position="82"/>
    </location>
    <ligand>
        <name>Mg(2+)</name>
        <dbReference type="ChEBI" id="CHEBI:18420"/>
    </ligand>
</feature>
<evidence type="ECO:0000256" key="6">
    <source>
        <dbReference type="ARBA" id="ARBA00023080"/>
    </source>
</evidence>
<evidence type="ECO:0000256" key="7">
    <source>
        <dbReference type="ARBA" id="ARBA00023211"/>
    </source>
</evidence>
<keyword evidence="4 10" id="KW-0378">Hydrolase</keyword>
<evidence type="ECO:0000259" key="11">
    <source>
        <dbReference type="Pfam" id="PF01931"/>
    </source>
</evidence>
<dbReference type="PANTHER" id="PTHR34699:SF2">
    <property type="entry name" value="NON-CANONICAL PURINE NTP PHOSPHATASE_PRRC1 DOMAIN-CONTAINING PROTEIN"/>
    <property type="match status" value="1"/>
</dbReference>
<dbReference type="RefSeq" id="WP_241293086.1">
    <property type="nucleotide sequence ID" value="NZ_JAKZGR010000004.1"/>
</dbReference>
<protein>
    <recommendedName>
        <fullName evidence="10">Probable inosine/xanthosine triphosphatase</fullName>
        <shortName evidence="10">ITPase/XTPase</shortName>
        <ecNumber evidence="10">3.6.1.73</ecNumber>
    </recommendedName>
    <alternativeName>
        <fullName evidence="10">Non-canonical purine NTP phosphatase</fullName>
    </alternativeName>
    <alternativeName>
        <fullName evidence="10">Non-standard purine NTP phosphatase</fullName>
    </alternativeName>
    <alternativeName>
        <fullName evidence="10">Nucleoside-triphosphate phosphatase</fullName>
        <shortName evidence="10">NTPase</shortName>
    </alternativeName>
</protein>
<gene>
    <name evidence="12" type="primary">yjjX</name>
    <name evidence="12" type="ORF">ACFOUP_06080</name>
</gene>
<comment type="cofactor">
    <cofactor evidence="1">
        <name>Mn(2+)</name>
        <dbReference type="ChEBI" id="CHEBI:29035"/>
    </cofactor>
</comment>
<name>A0ABV8EK87_9BACT</name>
<dbReference type="PANTHER" id="PTHR34699">
    <property type="match status" value="1"/>
</dbReference>
<evidence type="ECO:0000256" key="5">
    <source>
        <dbReference type="ARBA" id="ARBA00022842"/>
    </source>
</evidence>
<proteinExistence type="inferred from homology"/>
<evidence type="ECO:0000256" key="1">
    <source>
        <dbReference type="ARBA" id="ARBA00001936"/>
    </source>
</evidence>
<keyword evidence="2 10" id="KW-0479">Metal-binding</keyword>
<evidence type="ECO:0000256" key="9">
    <source>
        <dbReference type="ARBA" id="ARBA00048781"/>
    </source>
</evidence>
<dbReference type="NCBIfam" id="TIGR00258">
    <property type="entry name" value="inosine/xanthosine triphosphatase"/>
    <property type="match status" value="1"/>
</dbReference>
<dbReference type="InterPro" id="IPR026533">
    <property type="entry name" value="NTPase/PRRC1"/>
</dbReference>